<dbReference type="AlphaFoldDB" id="A0A7G5H0C9"/>
<feature type="domain" description="HTH LytTR-type" evidence="1">
    <location>
        <begin position="13"/>
        <end position="105"/>
    </location>
</feature>
<organism evidence="2 3">
    <name type="scientific">Spirosoma foliorum</name>
    <dbReference type="NCBI Taxonomy" id="2710596"/>
    <lineage>
        <taxon>Bacteria</taxon>
        <taxon>Pseudomonadati</taxon>
        <taxon>Bacteroidota</taxon>
        <taxon>Cytophagia</taxon>
        <taxon>Cytophagales</taxon>
        <taxon>Cytophagaceae</taxon>
        <taxon>Spirosoma</taxon>
    </lineage>
</organism>
<reference evidence="2 3" key="1">
    <citation type="submission" date="2020-07" db="EMBL/GenBank/DDBJ databases">
        <title>Spirosoma foliorum sp. nov., isolated from the leaves on the Nejang mountain Korea, Republic of.</title>
        <authorList>
            <person name="Ho H."/>
            <person name="Lee Y.-J."/>
            <person name="Nurcahyanto D.-A."/>
            <person name="Kim S.-G."/>
        </authorList>
    </citation>
    <scope>NUCLEOTIDE SEQUENCE [LARGE SCALE GENOMIC DNA]</scope>
    <source>
        <strain evidence="2 3">PL0136</strain>
    </source>
</reference>
<dbReference type="PROSITE" id="PS50930">
    <property type="entry name" value="HTH_LYTTR"/>
    <property type="match status" value="1"/>
</dbReference>
<name>A0A7G5H0C9_9BACT</name>
<dbReference type="KEGG" id="sfol:H3H32_06445"/>
<protein>
    <submittedName>
        <fullName evidence="2">LytTR family transcriptional regulator DNA-binding domain-containing protein</fullName>
    </submittedName>
</protein>
<evidence type="ECO:0000313" key="3">
    <source>
        <dbReference type="Proteomes" id="UP000515369"/>
    </source>
</evidence>
<dbReference type="GO" id="GO:0003677">
    <property type="term" value="F:DNA binding"/>
    <property type="evidence" value="ECO:0007669"/>
    <property type="project" value="UniProtKB-KW"/>
</dbReference>
<sequence length="110" mass="12658">MKRLAAAQLQHNFDPDDILYLIGDVNYSFVYLQNGEQVLSSRTLKWYSDRWPQFIRIHKGSLINPRHVHRCVLVSTITAYLIMGNGVRLPIGRRRINEVVDQLGGGTMPH</sequence>
<accession>A0A7G5H0C9</accession>
<keyword evidence="2" id="KW-0238">DNA-binding</keyword>
<evidence type="ECO:0000259" key="1">
    <source>
        <dbReference type="PROSITE" id="PS50930"/>
    </source>
</evidence>
<gene>
    <name evidence="2" type="ORF">H3H32_06445</name>
</gene>
<evidence type="ECO:0000313" key="2">
    <source>
        <dbReference type="EMBL" id="QMW04571.1"/>
    </source>
</evidence>
<dbReference type="EMBL" id="CP059732">
    <property type="protein sequence ID" value="QMW04571.1"/>
    <property type="molecule type" value="Genomic_DNA"/>
</dbReference>
<proteinExistence type="predicted"/>
<dbReference type="Gene3D" id="2.40.50.1020">
    <property type="entry name" value="LytTr DNA-binding domain"/>
    <property type="match status" value="1"/>
</dbReference>
<keyword evidence="3" id="KW-1185">Reference proteome</keyword>
<dbReference type="InterPro" id="IPR007492">
    <property type="entry name" value="LytTR_DNA-bd_dom"/>
</dbReference>
<dbReference type="Pfam" id="PF04397">
    <property type="entry name" value="LytTR"/>
    <property type="match status" value="1"/>
</dbReference>
<dbReference type="Proteomes" id="UP000515369">
    <property type="component" value="Chromosome"/>
</dbReference>
<dbReference type="RefSeq" id="WP_182461891.1">
    <property type="nucleotide sequence ID" value="NZ_CP059732.1"/>
</dbReference>
<dbReference type="SMART" id="SM00850">
    <property type="entry name" value="LytTR"/>
    <property type="match status" value="1"/>
</dbReference>